<sequence>MERRFHRKSWRRKSCSICASFCVTPLVNIVLLVLLVFMCPSFQQPVGGAVPNFTEFRFATEPSSVVVQEGGSAILDCEVQYSGQAGRPRLEWVKNGDQIPLEDSSRRHMLQNGSLYFQTVQHVKGGHSDQGDYRCAASVHQLGTILSRKARLDVAHLPKHFEEKPKDLFLAPGDTAAFECVIRGRPRPQVMWYKDTMRLRPSEEVLIYPTGTLEISSVSDRDYGHYTCQAEVPGKSRTSRIGELRRASPTDSKLQGIPKFVIRPHSARVVRGETVFLHCVAQGRDRRGNPPIISWLKDGTTIVTSSNNTRVEVVGAGTLVISHVTERDAGVYTCRAVNLEDSEDADAVLTVLVSPEFRMRPSNKFAYTQSDVTLECQAHGVPPPVITWLKNGDVLQPSDYFKISATGSLTILGLVDTDDGLYQCVAENELGEVQANAQLLVLGEDTPIPTTPATRSFAALSAGALYAESHMMAPSPSNLRAVLVSTRFVTLAWDLPDLPSKLPATYYSVFWREIASERERVSNTTVREFNIQGLKPQTQYEIRVRAYNGQGPSQGEAKLRVTTHEEVLVPSPPQNLQVQTLSSTSIEVIWEPPLEPKGTIESYVLIFYKVGSKSEEDVPVLGPSHTLDNLDQYSEYSFRVVGVNENGPGISTPESLARTFSDKPSATPQNFTLEVTSSTSLIVRWEPPPKKAQNGLITGYKIRFRRKGVRQGETVVTDGNRNTYALTKLRKDTEYQVRISARTVNGSGPATPWNSATTYRDDLDESRVPPRPAHLIAQPKANSIVVSWAPPPPHSKVLVRGYVLGYGKGMADVFKHTLDTNTHRYVIENLQPSSEYVITIRAFNSKGQGPSKYETVTTSTEMEEPATPVMPPMGLNAHVLSPTTILLTWADHSLSRAHKIMDDRYYTIKYRALSGRQGKYKVINATDLNYHIEELRPNTEYEFMVKYVKGRRESKYSMAVRNKTEETAPGSEPRDVTPVALENNPLAVSLNWQPPARPNGQITGYLIYYTNDLHIDDLLWPMEGVVGDKLSTVIDKLTPDTTYHFKVQARNSKGLSPRSKAVTYNTPKVSNPPASDDGKDQGLTTNVIIIIAACVAGFLFCTGVIVVIVCLCVCRGRRANNQNKSPPKMTKIPASNMKPPDLWIHQPSQLELQKMERSQRSESSASVATSTLRRGSRGSADQTDDQASTLDRRRNSFVGDGGYPSSGEERYQPIQPRNLIRPKPIALPVDAQSGFRDPIATVSAAPNGHILQYGDSPGGPMPMRPIYPRTQYNTQYSSAARVNAGDLPHTCPPAASKVLSAVDEDERDGCHEVTGSMEDSFNSRIGYVKPQQNISPYKKPTAPVMSVPSKGQRTPISFNSKSPEMKTKKEESDLSKSLSTEELTAEMANLEGLMKDLNAITQQEFVC</sequence>
<evidence type="ECO:0000259" key="14">
    <source>
        <dbReference type="PROSITE" id="PS50853"/>
    </source>
</evidence>
<evidence type="ECO:0000256" key="3">
    <source>
        <dbReference type="ARBA" id="ARBA00022692"/>
    </source>
</evidence>
<dbReference type="InterPro" id="IPR013098">
    <property type="entry name" value="Ig_I-set"/>
</dbReference>
<dbReference type="InterPro" id="IPR036179">
    <property type="entry name" value="Ig-like_dom_sf"/>
</dbReference>
<keyword evidence="3 12" id="KW-0812">Transmembrane</keyword>
<evidence type="ECO:0000313" key="16">
    <source>
        <dbReference type="Proteomes" id="UP000694888"/>
    </source>
</evidence>
<dbReference type="Pfam" id="PF07679">
    <property type="entry name" value="I-set"/>
    <property type="match status" value="4"/>
</dbReference>
<dbReference type="FunFam" id="2.60.40.10:FF:000551">
    <property type="entry name" value="Protogenin A"/>
    <property type="match status" value="1"/>
</dbReference>
<dbReference type="EMBL" id="KM218336">
    <property type="protein sequence ID" value="AJD80260.1"/>
    <property type="molecule type" value="mRNA"/>
</dbReference>
<gene>
    <name evidence="17" type="primary">LOC101856481</name>
</gene>
<keyword evidence="7 12" id="KW-0472">Membrane</keyword>
<evidence type="ECO:0000256" key="9">
    <source>
        <dbReference type="ARBA" id="ARBA00023180"/>
    </source>
</evidence>
<dbReference type="PANTHER" id="PTHR13817">
    <property type="entry name" value="TITIN"/>
    <property type="match status" value="1"/>
</dbReference>
<dbReference type="GeneID" id="101856481"/>
<name>A0A0B4ZTQ6_APLCA</name>
<evidence type="ECO:0000256" key="8">
    <source>
        <dbReference type="ARBA" id="ARBA00023157"/>
    </source>
</evidence>
<feature type="domain" description="Ig-like" evidence="13">
    <location>
        <begin position="158"/>
        <end position="242"/>
    </location>
</feature>
<protein>
    <submittedName>
        <fullName evidence="15">Aplysia DCC-like protein</fullName>
    </submittedName>
    <submittedName>
        <fullName evidence="17">Neogenin-like</fullName>
    </submittedName>
</protein>
<evidence type="ECO:0000313" key="17">
    <source>
        <dbReference type="RefSeq" id="NP_001297427.1"/>
    </source>
</evidence>
<dbReference type="SUPFAM" id="SSF48726">
    <property type="entry name" value="Immunoglobulin"/>
    <property type="match status" value="4"/>
</dbReference>
<feature type="compositionally biased region" description="Basic and acidic residues" evidence="11">
    <location>
        <begin position="1363"/>
        <end position="1374"/>
    </location>
</feature>
<feature type="domain" description="Ig-like" evidence="13">
    <location>
        <begin position="51"/>
        <end position="138"/>
    </location>
</feature>
<feature type="region of interest" description="Disordered" evidence="11">
    <location>
        <begin position="1050"/>
        <end position="1078"/>
    </location>
</feature>
<accession>A0A0B4ZTQ6</accession>
<comment type="subcellular location">
    <subcellularLocation>
        <location evidence="1">Membrane</location>
        <topology evidence="1">Single-pass type I membrane protein</topology>
    </subcellularLocation>
</comment>
<dbReference type="SMART" id="SM00408">
    <property type="entry name" value="IGc2"/>
    <property type="match status" value="4"/>
</dbReference>
<evidence type="ECO:0000256" key="4">
    <source>
        <dbReference type="ARBA" id="ARBA00022729"/>
    </source>
</evidence>
<reference evidence="15 17" key="1">
    <citation type="journal article" date="2015" name="Elife">
        <title>Neuron-wide RNA transport combines with netrin-mediated local translation to spatially regulate the synaptic proteome.</title>
        <authorList>
            <person name="Martin K.C."/>
            <person name="Kim S."/>
        </authorList>
    </citation>
    <scope>NUCLEOTIDE SEQUENCE</scope>
</reference>
<dbReference type="Gene3D" id="2.60.40.10">
    <property type="entry name" value="Immunoglobulins"/>
    <property type="match status" value="10"/>
</dbReference>
<keyword evidence="5" id="KW-0677">Repeat</keyword>
<dbReference type="PRINTS" id="PR00014">
    <property type="entry name" value="FNTYPEIII"/>
</dbReference>
<dbReference type="SMART" id="SM00060">
    <property type="entry name" value="FN3"/>
    <property type="match status" value="6"/>
</dbReference>
<feature type="domain" description="Fibronectin type-III" evidence="14">
    <location>
        <begin position="475"/>
        <end position="566"/>
    </location>
</feature>
<dbReference type="InterPro" id="IPR003598">
    <property type="entry name" value="Ig_sub2"/>
</dbReference>
<dbReference type="FunFam" id="2.60.40.10:FF:000036">
    <property type="entry name" value="receptor-type tyrosine-protein phosphatase delta isoform X1"/>
    <property type="match status" value="1"/>
</dbReference>
<keyword evidence="4" id="KW-0732">Signal</keyword>
<dbReference type="FunFam" id="2.60.40.10:FF:000189">
    <property type="entry name" value="Neogenin isoform 3"/>
    <property type="match status" value="1"/>
</dbReference>
<feature type="domain" description="Fibronectin type-III" evidence="14">
    <location>
        <begin position="769"/>
        <end position="863"/>
    </location>
</feature>
<dbReference type="InterPro" id="IPR036116">
    <property type="entry name" value="FN3_sf"/>
</dbReference>
<feature type="domain" description="Fibronectin type-III" evidence="14">
    <location>
        <begin position="871"/>
        <end position="967"/>
    </location>
</feature>
<feature type="transmembrane region" description="Helical" evidence="12">
    <location>
        <begin position="21"/>
        <end position="38"/>
    </location>
</feature>
<dbReference type="PROSITE" id="PS50853">
    <property type="entry name" value="FN3"/>
    <property type="match status" value="6"/>
</dbReference>
<keyword evidence="6 12" id="KW-1133">Transmembrane helix</keyword>
<feature type="domain" description="Fibronectin type-III" evidence="14">
    <location>
        <begin position="572"/>
        <end position="662"/>
    </location>
</feature>
<feature type="transmembrane region" description="Helical" evidence="12">
    <location>
        <begin position="1087"/>
        <end position="1114"/>
    </location>
</feature>
<feature type="region of interest" description="Disordered" evidence="11">
    <location>
        <begin position="1333"/>
        <end position="1380"/>
    </location>
</feature>
<dbReference type="RefSeq" id="NP_001297427.1">
    <property type="nucleotide sequence ID" value="NM_001310498.1"/>
</dbReference>
<dbReference type="CDD" id="cd00063">
    <property type="entry name" value="FN3"/>
    <property type="match status" value="6"/>
</dbReference>
<keyword evidence="16" id="KW-1185">Reference proteome</keyword>
<evidence type="ECO:0000256" key="2">
    <source>
        <dbReference type="ARBA" id="ARBA00009588"/>
    </source>
</evidence>
<comment type="similarity">
    <text evidence="2">Belongs to the immunoglobulin superfamily. DCC family.</text>
</comment>
<feature type="domain" description="Ig-like" evidence="13">
    <location>
        <begin position="258"/>
        <end position="350"/>
    </location>
</feature>
<keyword evidence="10" id="KW-0393">Immunoglobulin domain</keyword>
<dbReference type="InterPro" id="IPR003599">
    <property type="entry name" value="Ig_sub"/>
</dbReference>
<feature type="compositionally biased region" description="Polar residues" evidence="11">
    <location>
        <begin position="1161"/>
        <end position="1189"/>
    </location>
</feature>
<feature type="domain" description="Ig-like" evidence="13">
    <location>
        <begin position="355"/>
        <end position="440"/>
    </location>
</feature>
<dbReference type="OrthoDB" id="114660at2759"/>
<feature type="domain" description="Fibronectin type-III" evidence="14">
    <location>
        <begin position="972"/>
        <end position="1069"/>
    </location>
</feature>
<reference evidence="17" key="2">
    <citation type="submission" date="2025-05" db="UniProtKB">
        <authorList>
            <consortium name="RefSeq"/>
        </authorList>
    </citation>
    <scope>IDENTIFICATION</scope>
</reference>
<dbReference type="InterPro" id="IPR010560">
    <property type="entry name" value="Neogenin_C"/>
</dbReference>
<feature type="compositionally biased region" description="Polar residues" evidence="11">
    <location>
        <begin position="1349"/>
        <end position="1362"/>
    </location>
</feature>
<feature type="region of interest" description="Disordered" evidence="11">
    <location>
        <begin position="1121"/>
        <end position="1217"/>
    </location>
</feature>
<evidence type="ECO:0000256" key="6">
    <source>
        <dbReference type="ARBA" id="ARBA00022989"/>
    </source>
</evidence>
<dbReference type="Pfam" id="PF06583">
    <property type="entry name" value="Neogenin_C"/>
    <property type="match status" value="2"/>
</dbReference>
<evidence type="ECO:0000256" key="7">
    <source>
        <dbReference type="ARBA" id="ARBA00023136"/>
    </source>
</evidence>
<evidence type="ECO:0000256" key="12">
    <source>
        <dbReference type="SAM" id="Phobius"/>
    </source>
</evidence>
<dbReference type="FunFam" id="2.60.40.10:FF:000133">
    <property type="entry name" value="Neogenin isoform 1"/>
    <property type="match status" value="1"/>
</dbReference>
<dbReference type="SUPFAM" id="SSF49265">
    <property type="entry name" value="Fibronectin type III"/>
    <property type="match status" value="4"/>
</dbReference>
<keyword evidence="9" id="KW-0325">Glycoprotein</keyword>
<dbReference type="FunFam" id="2.60.40.10:FF:000004">
    <property type="entry name" value="DCC isoform 1"/>
    <property type="match status" value="1"/>
</dbReference>
<evidence type="ECO:0000256" key="11">
    <source>
        <dbReference type="SAM" id="MobiDB-lite"/>
    </source>
</evidence>
<dbReference type="InterPro" id="IPR007110">
    <property type="entry name" value="Ig-like_dom"/>
</dbReference>
<dbReference type="InterPro" id="IPR013783">
    <property type="entry name" value="Ig-like_fold"/>
</dbReference>
<dbReference type="Pfam" id="PF00041">
    <property type="entry name" value="fn3"/>
    <property type="match status" value="6"/>
</dbReference>
<evidence type="ECO:0000256" key="5">
    <source>
        <dbReference type="ARBA" id="ARBA00022737"/>
    </source>
</evidence>
<proteinExistence type="evidence at transcript level"/>
<evidence type="ECO:0000256" key="1">
    <source>
        <dbReference type="ARBA" id="ARBA00004479"/>
    </source>
</evidence>
<dbReference type="Proteomes" id="UP000694888">
    <property type="component" value="Unplaced"/>
</dbReference>
<organism evidence="15">
    <name type="scientific">Aplysia californica</name>
    <name type="common">California sea hare</name>
    <dbReference type="NCBI Taxonomy" id="6500"/>
    <lineage>
        <taxon>Eukaryota</taxon>
        <taxon>Metazoa</taxon>
        <taxon>Spiralia</taxon>
        <taxon>Lophotrochozoa</taxon>
        <taxon>Mollusca</taxon>
        <taxon>Gastropoda</taxon>
        <taxon>Heterobranchia</taxon>
        <taxon>Euthyneura</taxon>
        <taxon>Tectipleura</taxon>
        <taxon>Aplysiida</taxon>
        <taxon>Aplysioidea</taxon>
        <taxon>Aplysiidae</taxon>
        <taxon>Aplysia</taxon>
    </lineage>
</organism>
<evidence type="ECO:0000313" key="15">
    <source>
        <dbReference type="EMBL" id="AJD80260.1"/>
    </source>
</evidence>
<feature type="domain" description="Fibronectin type-III" evidence="14">
    <location>
        <begin position="667"/>
        <end position="761"/>
    </location>
</feature>
<feature type="compositionally biased region" description="Polar residues" evidence="11">
    <location>
        <begin position="1062"/>
        <end position="1073"/>
    </location>
</feature>
<evidence type="ECO:0000256" key="10">
    <source>
        <dbReference type="ARBA" id="ARBA00023319"/>
    </source>
</evidence>
<dbReference type="InterPro" id="IPR003961">
    <property type="entry name" value="FN3_dom"/>
</dbReference>
<dbReference type="InterPro" id="IPR050964">
    <property type="entry name" value="Striated_Muscle_Regulatory"/>
</dbReference>
<keyword evidence="8" id="KW-1015">Disulfide bond</keyword>
<dbReference type="SMART" id="SM00409">
    <property type="entry name" value="IG"/>
    <property type="match status" value="4"/>
</dbReference>
<dbReference type="CDD" id="cd00096">
    <property type="entry name" value="Ig"/>
    <property type="match status" value="1"/>
</dbReference>
<dbReference type="PANTHER" id="PTHR13817:SF173">
    <property type="entry name" value="FRAZZLED"/>
    <property type="match status" value="1"/>
</dbReference>
<dbReference type="PROSITE" id="PS50835">
    <property type="entry name" value="IG_LIKE"/>
    <property type="match status" value="4"/>
</dbReference>
<dbReference type="GO" id="GO:0016020">
    <property type="term" value="C:membrane"/>
    <property type="evidence" value="ECO:0007669"/>
    <property type="project" value="UniProtKB-SubCell"/>
</dbReference>
<evidence type="ECO:0000259" key="13">
    <source>
        <dbReference type="PROSITE" id="PS50835"/>
    </source>
</evidence>